<gene>
    <name evidence="2" type="ORF">AB6A40_004812</name>
</gene>
<dbReference type="PROSITE" id="PS50267">
    <property type="entry name" value="NA_NEUROTRAN_SYMP_3"/>
    <property type="match status" value="1"/>
</dbReference>
<keyword evidence="1" id="KW-0472">Membrane</keyword>
<keyword evidence="1" id="KW-0812">Transmembrane</keyword>
<evidence type="ECO:0000313" key="3">
    <source>
        <dbReference type="Proteomes" id="UP001608902"/>
    </source>
</evidence>
<keyword evidence="3" id="KW-1185">Reference proteome</keyword>
<dbReference type="Proteomes" id="UP001608902">
    <property type="component" value="Unassembled WGS sequence"/>
</dbReference>
<accession>A0ABD6EMB9</accession>
<dbReference type="InterPro" id="IPR000175">
    <property type="entry name" value="Na/ntran_symport"/>
</dbReference>
<keyword evidence="1" id="KW-1133">Transmembrane helix</keyword>
<comment type="caution">
    <text evidence="2">The sequence shown here is derived from an EMBL/GenBank/DDBJ whole genome shotgun (WGS) entry which is preliminary data.</text>
</comment>
<reference evidence="2 3" key="1">
    <citation type="submission" date="2024-08" db="EMBL/GenBank/DDBJ databases">
        <title>Gnathostoma spinigerum genome.</title>
        <authorList>
            <person name="Gonzalez-Bertolin B."/>
            <person name="Monzon S."/>
            <person name="Zaballos A."/>
            <person name="Jimenez P."/>
            <person name="Dekumyoy P."/>
            <person name="Varona S."/>
            <person name="Cuesta I."/>
            <person name="Sumanam S."/>
            <person name="Adisakwattana P."/>
            <person name="Gasser R.B."/>
            <person name="Hernandez-Gonzalez A."/>
            <person name="Young N.D."/>
            <person name="Perteguer M.J."/>
        </authorList>
    </citation>
    <scope>NUCLEOTIDE SEQUENCE [LARGE SCALE GENOMIC DNA]</scope>
    <source>
        <strain evidence="2">AL3</strain>
        <tissue evidence="2">Liver</tissue>
    </source>
</reference>
<evidence type="ECO:0000256" key="1">
    <source>
        <dbReference type="SAM" id="Phobius"/>
    </source>
</evidence>
<protein>
    <submittedName>
        <fullName evidence="2">Uncharacterized protein</fullName>
    </submittedName>
</protein>
<dbReference type="AlphaFoldDB" id="A0ABD6EMB9"/>
<dbReference type="EMBL" id="JBGFUD010002866">
    <property type="protein sequence ID" value="MFH4978103.1"/>
    <property type="molecule type" value="Genomic_DNA"/>
</dbReference>
<dbReference type="PANTHER" id="PTHR11616">
    <property type="entry name" value="SODIUM/CHLORIDE DEPENDENT TRANSPORTER"/>
    <property type="match status" value="1"/>
</dbReference>
<organism evidence="2 3">
    <name type="scientific">Gnathostoma spinigerum</name>
    <dbReference type="NCBI Taxonomy" id="75299"/>
    <lineage>
        <taxon>Eukaryota</taxon>
        <taxon>Metazoa</taxon>
        <taxon>Ecdysozoa</taxon>
        <taxon>Nematoda</taxon>
        <taxon>Chromadorea</taxon>
        <taxon>Rhabditida</taxon>
        <taxon>Spirurina</taxon>
        <taxon>Gnathostomatomorpha</taxon>
        <taxon>Gnathostomatoidea</taxon>
        <taxon>Gnathostomatidae</taxon>
        <taxon>Gnathostoma</taxon>
    </lineage>
</organism>
<sequence length="110" mass="12333">MLQIIFVLSVWGTSYQPMTVFGYSYPSWSVALGWLLRLTSVMSIPIYAVYILCRAKGTCKQRWKKVTRVQDIDPMGVVMSSSIPSGIDPPSRTSVVDANMLHNYNDIAIV</sequence>
<dbReference type="Pfam" id="PF00209">
    <property type="entry name" value="SNF"/>
    <property type="match status" value="1"/>
</dbReference>
<name>A0ABD6EMB9_9BILA</name>
<dbReference type="PANTHER" id="PTHR11616:SF240">
    <property type="entry name" value="BLOATED TUBULES, ISOFORM B-RELATED"/>
    <property type="match status" value="1"/>
</dbReference>
<evidence type="ECO:0000313" key="2">
    <source>
        <dbReference type="EMBL" id="MFH4978103.1"/>
    </source>
</evidence>
<proteinExistence type="predicted"/>
<feature type="transmembrane region" description="Helical" evidence="1">
    <location>
        <begin position="32"/>
        <end position="53"/>
    </location>
</feature>